<evidence type="ECO:0000256" key="1">
    <source>
        <dbReference type="ARBA" id="ARBA00013260"/>
    </source>
</evidence>
<dbReference type="GO" id="GO:0004045">
    <property type="term" value="F:peptidyl-tRNA hydrolase activity"/>
    <property type="evidence" value="ECO:0007669"/>
    <property type="project" value="UniProtKB-UniRule"/>
</dbReference>
<gene>
    <name evidence="8" type="primary">pth</name>
    <name evidence="11" type="ORF">D3H35_23765</name>
</gene>
<comment type="function">
    <text evidence="8">Hydrolyzes ribosome-free peptidyl-tRNAs (with 1 or more amino acids incorporated), which drop off the ribosome during protein synthesis, or as a result of ribosome stalling.</text>
</comment>
<dbReference type="PANTHER" id="PTHR17224:SF1">
    <property type="entry name" value="PEPTIDYL-TRNA HYDROLASE"/>
    <property type="match status" value="1"/>
</dbReference>
<dbReference type="HAMAP" id="MF_00083">
    <property type="entry name" value="Pept_tRNA_hydro_bact"/>
    <property type="match status" value="1"/>
</dbReference>
<dbReference type="Gene3D" id="3.40.50.1470">
    <property type="entry name" value="Peptidyl-tRNA hydrolase"/>
    <property type="match status" value="1"/>
</dbReference>
<dbReference type="AlphaFoldDB" id="A0A398CJP1"/>
<feature type="site" description="Discriminates between blocked and unblocked aminoacyl-tRNA" evidence="8">
    <location>
        <position position="9"/>
    </location>
</feature>
<dbReference type="InterPro" id="IPR018171">
    <property type="entry name" value="Pept_tRNA_hydro_CS"/>
</dbReference>
<evidence type="ECO:0000256" key="3">
    <source>
        <dbReference type="ARBA" id="ARBA00022801"/>
    </source>
</evidence>
<dbReference type="CDD" id="cd00462">
    <property type="entry name" value="PTH"/>
    <property type="match status" value="1"/>
</dbReference>
<feature type="active site" description="Proton acceptor" evidence="8">
    <location>
        <position position="19"/>
    </location>
</feature>
<comment type="subcellular location">
    <subcellularLocation>
        <location evidence="8">Cytoplasm</location>
    </subcellularLocation>
</comment>
<dbReference type="NCBIfam" id="TIGR00447">
    <property type="entry name" value="pth"/>
    <property type="match status" value="1"/>
</dbReference>
<keyword evidence="8" id="KW-0963">Cytoplasm</keyword>
<dbReference type="GO" id="GO:0006515">
    <property type="term" value="P:protein quality control for misfolded or incompletely synthesized proteins"/>
    <property type="evidence" value="ECO:0007669"/>
    <property type="project" value="UniProtKB-UniRule"/>
</dbReference>
<dbReference type="GO" id="GO:0072344">
    <property type="term" value="P:rescue of stalled ribosome"/>
    <property type="evidence" value="ECO:0007669"/>
    <property type="project" value="UniProtKB-UniRule"/>
</dbReference>
<evidence type="ECO:0000256" key="9">
    <source>
        <dbReference type="RuleBase" id="RU000673"/>
    </source>
</evidence>
<feature type="binding site" evidence="8">
    <location>
        <position position="112"/>
    </location>
    <ligand>
        <name>tRNA</name>
        <dbReference type="ChEBI" id="CHEBI:17843"/>
    </ligand>
</feature>
<dbReference type="EC" id="3.1.1.29" evidence="1 8"/>
<comment type="function">
    <text evidence="8">Catalyzes the release of premature peptidyl moieties from peptidyl-tRNA molecules trapped in stalled 50S ribosomal subunits, and thus maintains levels of free tRNAs and 50S ribosomes.</text>
</comment>
<evidence type="ECO:0000256" key="2">
    <source>
        <dbReference type="ARBA" id="ARBA00022555"/>
    </source>
</evidence>
<comment type="catalytic activity">
    <reaction evidence="6 8 9">
        <text>an N-acyl-L-alpha-aminoacyl-tRNA + H2O = an N-acyl-L-amino acid + a tRNA + H(+)</text>
        <dbReference type="Rhea" id="RHEA:54448"/>
        <dbReference type="Rhea" id="RHEA-COMP:10123"/>
        <dbReference type="Rhea" id="RHEA-COMP:13883"/>
        <dbReference type="ChEBI" id="CHEBI:15377"/>
        <dbReference type="ChEBI" id="CHEBI:15378"/>
        <dbReference type="ChEBI" id="CHEBI:59874"/>
        <dbReference type="ChEBI" id="CHEBI:78442"/>
        <dbReference type="ChEBI" id="CHEBI:138191"/>
        <dbReference type="EC" id="3.1.1.29"/>
    </reaction>
</comment>
<dbReference type="SUPFAM" id="SSF53178">
    <property type="entry name" value="Peptidyl-tRNA hydrolase-like"/>
    <property type="match status" value="1"/>
</dbReference>
<evidence type="ECO:0000256" key="10">
    <source>
        <dbReference type="RuleBase" id="RU004320"/>
    </source>
</evidence>
<sequence>MRWIVGLGNPGAAYEKTRHNAGWFVIDELARRWGVQVGQNKCKGLIGEARVQGVKVGLLKPMTYMNLSGESLRAYMDFFKVKLEDAIVVYDDLDTEVGRIRLRYQGSAGGHNGIKSIIQHTGTQTFNRVRLGVSRPKTGMVISDYVLSTFAKAEQQDVSRMVEEACDAIEFALQHPFEQAMAKFNGRTGE</sequence>
<evidence type="ECO:0000313" key="12">
    <source>
        <dbReference type="Proteomes" id="UP000266340"/>
    </source>
</evidence>
<keyword evidence="4 8" id="KW-0694">RNA-binding</keyword>
<comment type="subunit">
    <text evidence="8">Monomer.</text>
</comment>
<comment type="caution">
    <text evidence="11">The sequence shown here is derived from an EMBL/GenBank/DDBJ whole genome shotgun (WGS) entry which is preliminary data.</text>
</comment>
<dbReference type="GO" id="GO:0000049">
    <property type="term" value="F:tRNA binding"/>
    <property type="evidence" value="ECO:0007669"/>
    <property type="project" value="UniProtKB-UniRule"/>
</dbReference>
<dbReference type="PANTHER" id="PTHR17224">
    <property type="entry name" value="PEPTIDYL-TRNA HYDROLASE"/>
    <property type="match status" value="1"/>
</dbReference>
<feature type="binding site" evidence="8">
    <location>
        <position position="14"/>
    </location>
    <ligand>
        <name>tRNA</name>
        <dbReference type="ChEBI" id="CHEBI:17843"/>
    </ligand>
</feature>
<feature type="binding site" evidence="8">
    <location>
        <position position="66"/>
    </location>
    <ligand>
        <name>tRNA</name>
        <dbReference type="ChEBI" id="CHEBI:17843"/>
    </ligand>
</feature>
<organism evidence="11 12">
    <name type="scientific">Cohnella faecalis</name>
    <dbReference type="NCBI Taxonomy" id="2315694"/>
    <lineage>
        <taxon>Bacteria</taxon>
        <taxon>Bacillati</taxon>
        <taxon>Bacillota</taxon>
        <taxon>Bacilli</taxon>
        <taxon>Bacillales</taxon>
        <taxon>Paenibacillaceae</taxon>
        <taxon>Cohnella</taxon>
    </lineage>
</organism>
<dbReference type="EMBL" id="QXJM01000040">
    <property type="protein sequence ID" value="RIE01389.1"/>
    <property type="molecule type" value="Genomic_DNA"/>
</dbReference>
<name>A0A398CJP1_9BACL</name>
<dbReference type="InterPro" id="IPR001328">
    <property type="entry name" value="Pept_tRNA_hydro"/>
</dbReference>
<feature type="site" description="Stabilizes the basic form of H active site to accept a proton" evidence="8">
    <location>
        <position position="91"/>
    </location>
</feature>
<reference evidence="11 12" key="1">
    <citation type="submission" date="2018-09" db="EMBL/GenBank/DDBJ databases">
        <title>Cohnella cavernae sp. nov., isolated from a karst cave.</title>
        <authorList>
            <person name="Zhu H."/>
        </authorList>
    </citation>
    <scope>NUCLEOTIDE SEQUENCE [LARGE SCALE GENOMIC DNA]</scope>
    <source>
        <strain evidence="11 12">K2E09-144</strain>
    </source>
</reference>
<dbReference type="InterPro" id="IPR036416">
    <property type="entry name" value="Pept_tRNA_hydro_sf"/>
</dbReference>
<evidence type="ECO:0000256" key="6">
    <source>
        <dbReference type="ARBA" id="ARBA00048707"/>
    </source>
</evidence>
<dbReference type="RefSeq" id="WP_119151648.1">
    <property type="nucleotide sequence ID" value="NZ_JBHSOV010000016.1"/>
</dbReference>
<keyword evidence="12" id="KW-1185">Reference proteome</keyword>
<accession>A0A398CJP1</accession>
<evidence type="ECO:0000256" key="8">
    <source>
        <dbReference type="HAMAP-Rule" id="MF_00083"/>
    </source>
</evidence>
<evidence type="ECO:0000256" key="4">
    <source>
        <dbReference type="ARBA" id="ARBA00022884"/>
    </source>
</evidence>
<keyword evidence="2 8" id="KW-0820">tRNA-binding</keyword>
<feature type="binding site" evidence="8">
    <location>
        <position position="64"/>
    </location>
    <ligand>
        <name>tRNA</name>
        <dbReference type="ChEBI" id="CHEBI:17843"/>
    </ligand>
</feature>
<evidence type="ECO:0000313" key="11">
    <source>
        <dbReference type="EMBL" id="RIE01389.1"/>
    </source>
</evidence>
<protein>
    <recommendedName>
        <fullName evidence="7 8">Peptidyl-tRNA hydrolase</fullName>
        <shortName evidence="8">Pth</shortName>
        <ecNumber evidence="1 8">3.1.1.29</ecNumber>
    </recommendedName>
</protein>
<dbReference type="Pfam" id="PF01195">
    <property type="entry name" value="Pept_tRNA_hydro"/>
    <property type="match status" value="1"/>
</dbReference>
<proteinExistence type="inferred from homology"/>
<evidence type="ECO:0000256" key="7">
    <source>
        <dbReference type="ARBA" id="ARBA00050038"/>
    </source>
</evidence>
<dbReference type="PROSITE" id="PS01196">
    <property type="entry name" value="PEPT_TRNA_HYDROL_2"/>
    <property type="match status" value="1"/>
</dbReference>
<dbReference type="OrthoDB" id="9800507at2"/>
<keyword evidence="3 8" id="KW-0378">Hydrolase</keyword>
<evidence type="ECO:0000256" key="5">
    <source>
        <dbReference type="ARBA" id="ARBA00038063"/>
    </source>
</evidence>
<dbReference type="GO" id="GO:0005737">
    <property type="term" value="C:cytoplasm"/>
    <property type="evidence" value="ECO:0007669"/>
    <property type="project" value="UniProtKB-SubCell"/>
</dbReference>
<dbReference type="PROSITE" id="PS01195">
    <property type="entry name" value="PEPT_TRNA_HYDROL_1"/>
    <property type="match status" value="1"/>
</dbReference>
<dbReference type="Proteomes" id="UP000266340">
    <property type="component" value="Unassembled WGS sequence"/>
</dbReference>
<dbReference type="FunFam" id="3.40.50.1470:FF:000001">
    <property type="entry name" value="Peptidyl-tRNA hydrolase"/>
    <property type="match status" value="1"/>
</dbReference>
<comment type="similarity">
    <text evidence="5 8 10">Belongs to the PTH family.</text>
</comment>